<evidence type="ECO:0000256" key="4">
    <source>
        <dbReference type="PROSITE-ProRule" id="PRU10141"/>
    </source>
</evidence>
<dbReference type="GO" id="GO:0005524">
    <property type="term" value="F:ATP binding"/>
    <property type="evidence" value="ECO:0007669"/>
    <property type="project" value="UniProtKB-UniRule"/>
</dbReference>
<dbReference type="InterPro" id="IPR036322">
    <property type="entry name" value="WD40_repeat_dom_sf"/>
</dbReference>
<evidence type="ECO:0000313" key="8">
    <source>
        <dbReference type="Proteomes" id="UP000505210"/>
    </source>
</evidence>
<dbReference type="SUPFAM" id="SSF56112">
    <property type="entry name" value="Protein kinase-like (PK-like)"/>
    <property type="match status" value="1"/>
</dbReference>
<dbReference type="NCBIfam" id="NF045510">
    <property type="entry name" value="4Cys_prefix_kin"/>
    <property type="match status" value="1"/>
</dbReference>
<keyword evidence="2" id="KW-0677">Repeat</keyword>
<evidence type="ECO:0000256" key="5">
    <source>
        <dbReference type="SAM" id="MobiDB-lite"/>
    </source>
</evidence>
<dbReference type="Gene3D" id="1.10.510.10">
    <property type="entry name" value="Transferase(Phosphotransferase) domain 1"/>
    <property type="match status" value="1"/>
</dbReference>
<dbReference type="InterPro" id="IPR000719">
    <property type="entry name" value="Prot_kinase_dom"/>
</dbReference>
<dbReference type="SMART" id="SM00320">
    <property type="entry name" value="WD40"/>
    <property type="match status" value="7"/>
</dbReference>
<dbReference type="PANTHER" id="PTHR22847">
    <property type="entry name" value="WD40 REPEAT PROTEIN"/>
    <property type="match status" value="1"/>
</dbReference>
<feature type="repeat" description="WD" evidence="3">
    <location>
        <begin position="427"/>
        <end position="468"/>
    </location>
</feature>
<feature type="repeat" description="WD" evidence="3">
    <location>
        <begin position="469"/>
        <end position="510"/>
    </location>
</feature>
<feature type="repeat" description="WD" evidence="3">
    <location>
        <begin position="553"/>
        <end position="584"/>
    </location>
</feature>
<evidence type="ECO:0000256" key="3">
    <source>
        <dbReference type="PROSITE-ProRule" id="PRU00221"/>
    </source>
</evidence>
<proteinExistence type="predicted"/>
<dbReference type="Gene3D" id="2.130.10.10">
    <property type="entry name" value="YVTN repeat-like/Quinoprotein amine dehydrogenase"/>
    <property type="match status" value="3"/>
</dbReference>
<dbReference type="SUPFAM" id="SSF50978">
    <property type="entry name" value="WD40 repeat-like"/>
    <property type="match status" value="1"/>
</dbReference>
<reference evidence="7 8" key="1">
    <citation type="submission" date="2020-05" db="EMBL/GenBank/DDBJ databases">
        <title>Complete genome sequence of of a novel Thermoleptolyngbya strain isolated from hot springs of Ganzi, Sichuan China.</title>
        <authorList>
            <person name="Tang J."/>
            <person name="Daroch M."/>
            <person name="Li L."/>
            <person name="Waleron K."/>
            <person name="Waleron M."/>
            <person name="Waleron M."/>
        </authorList>
    </citation>
    <scope>NUCLEOTIDE SEQUENCE [LARGE SCALE GENOMIC DNA]</scope>
    <source>
        <strain evidence="7 8">PKUAC-SCTA183</strain>
    </source>
</reference>
<keyword evidence="7" id="KW-0418">Kinase</keyword>
<dbReference type="Pfam" id="PF00069">
    <property type="entry name" value="Pkinase"/>
    <property type="match status" value="1"/>
</dbReference>
<keyword evidence="4" id="KW-0547">Nucleotide-binding</keyword>
<evidence type="ECO:0000313" key="7">
    <source>
        <dbReference type="EMBL" id="QKD82693.1"/>
    </source>
</evidence>
<feature type="domain" description="Protein kinase" evidence="6">
    <location>
        <begin position="33"/>
        <end position="299"/>
    </location>
</feature>
<dbReference type="InterPro" id="IPR001680">
    <property type="entry name" value="WD40_rpt"/>
</dbReference>
<evidence type="ECO:0000259" key="6">
    <source>
        <dbReference type="PROSITE" id="PS50011"/>
    </source>
</evidence>
<protein>
    <submittedName>
        <fullName evidence="7">Protein kinase</fullName>
    </submittedName>
</protein>
<feature type="repeat" description="WD" evidence="3">
    <location>
        <begin position="609"/>
        <end position="634"/>
    </location>
</feature>
<evidence type="ECO:0000256" key="1">
    <source>
        <dbReference type="ARBA" id="ARBA00022574"/>
    </source>
</evidence>
<dbReference type="InterPro" id="IPR011009">
    <property type="entry name" value="Kinase-like_dom_sf"/>
</dbReference>
<keyword evidence="8" id="KW-1185">Reference proteome</keyword>
<dbReference type="PROSITE" id="PS50294">
    <property type="entry name" value="WD_REPEATS_REGION"/>
    <property type="match status" value="7"/>
</dbReference>
<dbReference type="CDD" id="cd00200">
    <property type="entry name" value="WD40"/>
    <property type="match status" value="1"/>
</dbReference>
<dbReference type="PROSITE" id="PS50082">
    <property type="entry name" value="WD_REPEATS_2"/>
    <property type="match status" value="7"/>
</dbReference>
<gene>
    <name evidence="7" type="ORF">HPC62_11330</name>
</gene>
<dbReference type="GO" id="GO:0004672">
    <property type="term" value="F:protein kinase activity"/>
    <property type="evidence" value="ECO:0007669"/>
    <property type="project" value="InterPro"/>
</dbReference>
<dbReference type="PRINTS" id="PR00320">
    <property type="entry name" value="GPROTEINBRPT"/>
</dbReference>
<dbReference type="PROSITE" id="PS50011">
    <property type="entry name" value="PROTEIN_KINASE_DOM"/>
    <property type="match status" value="1"/>
</dbReference>
<dbReference type="PROSITE" id="PS00107">
    <property type="entry name" value="PROTEIN_KINASE_ATP"/>
    <property type="match status" value="1"/>
</dbReference>
<dbReference type="InterPro" id="IPR015943">
    <property type="entry name" value="WD40/YVTN_repeat-like_dom_sf"/>
</dbReference>
<keyword evidence="4" id="KW-0067">ATP-binding</keyword>
<dbReference type="SMART" id="SM00220">
    <property type="entry name" value="S_TKc"/>
    <property type="match status" value="1"/>
</dbReference>
<dbReference type="Proteomes" id="UP000505210">
    <property type="component" value="Chromosome"/>
</dbReference>
<dbReference type="InterPro" id="IPR017441">
    <property type="entry name" value="Protein_kinase_ATP_BS"/>
</dbReference>
<dbReference type="InterPro" id="IPR019775">
    <property type="entry name" value="WD40_repeat_CS"/>
</dbReference>
<dbReference type="PROSITE" id="PS00678">
    <property type="entry name" value="WD_REPEATS_1"/>
    <property type="match status" value="2"/>
</dbReference>
<keyword evidence="1 3" id="KW-0853">WD repeat</keyword>
<dbReference type="AlphaFoldDB" id="A0A6M8BHR4"/>
<dbReference type="KEGG" id="theu:HPC62_11330"/>
<sequence length="672" mass="73842">MHCLNPACPQPQDPGTGETCQHCGAALLLGDRFRAVKLLGQGGFGRTFLAIDERKRSAQHSASPCHCVIKQFFPLQRGDVRRAAELFRQEAERLRRLGQHPQIPRLLAHLEDEDGQYLVQEYIPGKNLEVLLHEQKVFYEGQVLDLLKSLLPVLAFIHSQRVIHRDLKPENIIQRQSDRELVLVDFGASKYATQTALGKTGTMIGSAGYAAPEQVMGRAEFASDLYSLGVTCIHLLTGMHPFDLYSPMQDAWIWRQYLPEPIGDRLTRVLNKLLQRPISSRYKTATAVLKDLGFPLPKLPNSPPAPRQSIVPAPRQPVAPLAPPPPLSNWHCAHTLAAHSGPITTLATSPDGLWIASGSTDKTVRLWSLETGDLLHTLGNGGLFGNGHGDRLSALAFTPDSIELLSASDDGTIKQWDMATQRLMRTIDGHDWLVSAIALSQHAPLFATGGGDGRINLWNLETGEQIASLGKHRDRISALLLSPDGHTLISASYDNTIRLWNLRTDALIGTLRAHTDRITSLAITADWQSLISAGADKTLRFWDLNRMAQTRPIVAHKDTITTLALSPQGTLLASGSDDNTIKLWPLTRHPEIGLTVAHRPIALRGAWAIAALVFSPDGKSLVSGGADEVVRIWEEGIGSDGVRDRKNEKRRTKNEKGSGQKNADDRAEPLDF</sequence>
<dbReference type="Pfam" id="PF00400">
    <property type="entry name" value="WD40"/>
    <property type="match status" value="7"/>
</dbReference>
<organism evidence="7 8">
    <name type="scientific">Thermoleptolyngbya sichuanensis A183</name>
    <dbReference type="NCBI Taxonomy" id="2737172"/>
    <lineage>
        <taxon>Bacteria</taxon>
        <taxon>Bacillati</taxon>
        <taxon>Cyanobacteriota</taxon>
        <taxon>Cyanophyceae</taxon>
        <taxon>Oculatellales</taxon>
        <taxon>Oculatellaceae</taxon>
        <taxon>Thermoleptolyngbya</taxon>
        <taxon>Thermoleptolyngbya sichuanensis</taxon>
    </lineage>
</organism>
<dbReference type="CDD" id="cd14014">
    <property type="entry name" value="STKc_PknB_like"/>
    <property type="match status" value="1"/>
</dbReference>
<feature type="region of interest" description="Disordered" evidence="5">
    <location>
        <begin position="640"/>
        <end position="672"/>
    </location>
</feature>
<dbReference type="EMBL" id="CP053661">
    <property type="protein sequence ID" value="QKD82693.1"/>
    <property type="molecule type" value="Genomic_DNA"/>
</dbReference>
<accession>A0A6M8BHR4</accession>
<feature type="binding site" evidence="4">
    <location>
        <position position="70"/>
    </location>
    <ligand>
        <name>ATP</name>
        <dbReference type="ChEBI" id="CHEBI:30616"/>
    </ligand>
</feature>
<feature type="repeat" description="WD" evidence="3">
    <location>
        <begin position="511"/>
        <end position="552"/>
    </location>
</feature>
<feature type="repeat" description="WD" evidence="3">
    <location>
        <begin position="385"/>
        <end position="426"/>
    </location>
</feature>
<feature type="compositionally biased region" description="Basic and acidic residues" evidence="5">
    <location>
        <begin position="654"/>
        <end position="672"/>
    </location>
</feature>
<name>A0A6M8BHR4_9CYAN</name>
<keyword evidence="7" id="KW-0808">Transferase</keyword>
<dbReference type="InterPro" id="IPR020472">
    <property type="entry name" value="WD40_PAC1"/>
</dbReference>
<dbReference type="RefSeq" id="WP_172355720.1">
    <property type="nucleotide sequence ID" value="NZ_CP053661.1"/>
</dbReference>
<dbReference type="PANTHER" id="PTHR22847:SF637">
    <property type="entry name" value="WD REPEAT DOMAIN 5B"/>
    <property type="match status" value="1"/>
</dbReference>
<feature type="repeat" description="WD" evidence="3">
    <location>
        <begin position="336"/>
        <end position="377"/>
    </location>
</feature>
<evidence type="ECO:0000256" key="2">
    <source>
        <dbReference type="ARBA" id="ARBA00022737"/>
    </source>
</evidence>